<dbReference type="PATRIC" id="fig|1299334.3.peg.8451"/>
<gene>
    <name evidence="1" type="ORF">I553_1195</name>
</gene>
<keyword evidence="1" id="KW-0436">Ligase</keyword>
<dbReference type="AlphaFoldDB" id="X7ZCB3"/>
<organism evidence="1">
    <name type="scientific">Mycobacterium xenopi 4042</name>
    <dbReference type="NCBI Taxonomy" id="1299334"/>
    <lineage>
        <taxon>Bacteria</taxon>
        <taxon>Bacillati</taxon>
        <taxon>Actinomycetota</taxon>
        <taxon>Actinomycetes</taxon>
        <taxon>Mycobacteriales</taxon>
        <taxon>Mycobacteriaceae</taxon>
        <taxon>Mycobacterium</taxon>
    </lineage>
</organism>
<dbReference type="SUPFAM" id="SSF56801">
    <property type="entry name" value="Acetyl-CoA synthetase-like"/>
    <property type="match status" value="1"/>
</dbReference>
<evidence type="ECO:0000313" key="1">
    <source>
        <dbReference type="EMBL" id="EUA16220.1"/>
    </source>
</evidence>
<reference evidence="1" key="1">
    <citation type="submission" date="2014-01" db="EMBL/GenBank/DDBJ databases">
        <authorList>
            <person name="Brown-Elliot B."/>
            <person name="Wallace R."/>
            <person name="Lenaerts A."/>
            <person name="Ordway D."/>
            <person name="DeGroote M.A."/>
            <person name="Parker T."/>
            <person name="Sizemore C."/>
            <person name="Tallon L.J."/>
            <person name="Sadzewicz L.K."/>
            <person name="Sengamalay N."/>
            <person name="Fraser C.M."/>
            <person name="Hine E."/>
            <person name="Shefchek K.A."/>
            <person name="Das S.P."/>
            <person name="Tettelin H."/>
        </authorList>
    </citation>
    <scope>NUCLEOTIDE SEQUENCE [LARGE SCALE GENOMIC DNA]</scope>
    <source>
        <strain evidence="1">4042</strain>
    </source>
</reference>
<comment type="caution">
    <text evidence="1">The sequence shown here is derived from an EMBL/GenBank/DDBJ whole genome shotgun (WGS) entry which is preliminary data.</text>
</comment>
<dbReference type="EC" id="6.-.-.-" evidence="1"/>
<proteinExistence type="predicted"/>
<accession>X7ZCB3</accession>
<dbReference type="EMBL" id="JAOB01000080">
    <property type="protein sequence ID" value="EUA16220.1"/>
    <property type="molecule type" value="Genomic_DNA"/>
</dbReference>
<protein>
    <submittedName>
        <fullName evidence="1">Bile acid-coenzyme A ligase domain protein</fullName>
        <ecNumber evidence="1">6.-.-.-</ecNumber>
    </submittedName>
</protein>
<dbReference type="Gene3D" id="3.40.50.980">
    <property type="match status" value="1"/>
</dbReference>
<name>X7ZCB3_MYCXE</name>
<dbReference type="GO" id="GO:0016874">
    <property type="term" value="F:ligase activity"/>
    <property type="evidence" value="ECO:0007669"/>
    <property type="project" value="UniProtKB-KW"/>
</dbReference>
<sequence>MTQPEPVPPIGTQISRLAELAPDEPAVTCDGRTITRAELDASTNRLARAYAGVVSVLATT</sequence>